<dbReference type="Gene3D" id="3.20.20.80">
    <property type="entry name" value="Glycosidases"/>
    <property type="match status" value="1"/>
</dbReference>
<dbReference type="GO" id="GO:0004553">
    <property type="term" value="F:hydrolase activity, hydrolyzing O-glycosyl compounds"/>
    <property type="evidence" value="ECO:0007669"/>
    <property type="project" value="InterPro"/>
</dbReference>
<keyword evidence="4" id="KW-0732">Signal</keyword>
<protein>
    <recommendedName>
        <fullName evidence="10">Beta-galactosidase</fullName>
    </recommendedName>
</protein>
<organism evidence="8 9">
    <name type="scientific">Hymenobacter cellulosilyticus</name>
    <dbReference type="NCBI Taxonomy" id="2932248"/>
    <lineage>
        <taxon>Bacteria</taxon>
        <taxon>Pseudomonadati</taxon>
        <taxon>Bacteroidota</taxon>
        <taxon>Cytophagia</taxon>
        <taxon>Cytophagales</taxon>
        <taxon>Hymenobacteraceae</taxon>
        <taxon>Hymenobacter</taxon>
    </lineage>
</organism>
<gene>
    <name evidence="8" type="ORF">MUN79_09690</name>
</gene>
<dbReference type="PRINTS" id="PR00132">
    <property type="entry name" value="GLHYDRLASE2"/>
</dbReference>
<name>A0A8T9QCM1_9BACT</name>
<dbReference type="InterPro" id="IPR006103">
    <property type="entry name" value="Glyco_hydro_2_cat"/>
</dbReference>
<accession>A0A8T9QCM1</accession>
<evidence type="ECO:0000256" key="1">
    <source>
        <dbReference type="ARBA" id="ARBA00007401"/>
    </source>
</evidence>
<keyword evidence="2" id="KW-0378">Hydrolase</keyword>
<evidence type="ECO:0000259" key="7">
    <source>
        <dbReference type="Pfam" id="PF02837"/>
    </source>
</evidence>
<dbReference type="InterPro" id="IPR017853">
    <property type="entry name" value="GH"/>
</dbReference>
<feature type="domain" description="Glycoside hydrolase family 2 immunoglobulin-like beta-sandwich" evidence="5">
    <location>
        <begin position="195"/>
        <end position="299"/>
    </location>
</feature>
<dbReference type="SUPFAM" id="SSF49303">
    <property type="entry name" value="beta-Galactosidase/glucuronidase domain"/>
    <property type="match status" value="1"/>
</dbReference>
<dbReference type="InterPro" id="IPR051913">
    <property type="entry name" value="GH2_Domain-Containing"/>
</dbReference>
<dbReference type="Gene3D" id="2.60.120.260">
    <property type="entry name" value="Galactose-binding domain-like"/>
    <property type="match status" value="1"/>
</dbReference>
<dbReference type="SUPFAM" id="SSF51445">
    <property type="entry name" value="(Trans)glycosidases"/>
    <property type="match status" value="1"/>
</dbReference>
<dbReference type="InterPro" id="IPR013783">
    <property type="entry name" value="Ig-like_fold"/>
</dbReference>
<keyword evidence="3" id="KW-0326">Glycosidase</keyword>
<dbReference type="InterPro" id="IPR036156">
    <property type="entry name" value="Beta-gal/glucu_dom_sf"/>
</dbReference>
<dbReference type="Gene3D" id="2.60.40.10">
    <property type="entry name" value="Immunoglobulins"/>
    <property type="match status" value="1"/>
</dbReference>
<dbReference type="InterPro" id="IPR006102">
    <property type="entry name" value="Ig-like_GH2"/>
</dbReference>
<dbReference type="InterPro" id="IPR006101">
    <property type="entry name" value="Glyco_hydro_2"/>
</dbReference>
<evidence type="ECO:0000256" key="2">
    <source>
        <dbReference type="ARBA" id="ARBA00022801"/>
    </source>
</evidence>
<evidence type="ECO:0008006" key="10">
    <source>
        <dbReference type="Google" id="ProtNLM"/>
    </source>
</evidence>
<dbReference type="PANTHER" id="PTHR42732">
    <property type="entry name" value="BETA-GALACTOSIDASE"/>
    <property type="match status" value="1"/>
</dbReference>
<comment type="similarity">
    <text evidence="1">Belongs to the glycosyl hydrolase 2 family.</text>
</comment>
<evidence type="ECO:0000313" key="8">
    <source>
        <dbReference type="EMBL" id="UOQ74131.1"/>
    </source>
</evidence>
<dbReference type="Proteomes" id="UP000831796">
    <property type="component" value="Chromosome"/>
</dbReference>
<evidence type="ECO:0000259" key="6">
    <source>
        <dbReference type="Pfam" id="PF02836"/>
    </source>
</evidence>
<dbReference type="AlphaFoldDB" id="A0A8T9QCM1"/>
<feature type="chain" id="PRO_5035731234" description="Beta-galactosidase" evidence="4">
    <location>
        <begin position="22"/>
        <end position="374"/>
    </location>
</feature>
<feature type="domain" description="Glycosyl hydrolases family 2 sugar binding" evidence="7">
    <location>
        <begin position="65"/>
        <end position="177"/>
    </location>
</feature>
<dbReference type="GO" id="GO:0005975">
    <property type="term" value="P:carbohydrate metabolic process"/>
    <property type="evidence" value="ECO:0007669"/>
    <property type="project" value="InterPro"/>
</dbReference>
<keyword evidence="9" id="KW-1185">Reference proteome</keyword>
<dbReference type="InterPro" id="IPR006104">
    <property type="entry name" value="Glyco_hydro_2_N"/>
</dbReference>
<dbReference type="PANTHER" id="PTHR42732:SF1">
    <property type="entry name" value="BETA-MANNOSIDASE"/>
    <property type="match status" value="1"/>
</dbReference>
<proteinExistence type="inferred from homology"/>
<dbReference type="SUPFAM" id="SSF49785">
    <property type="entry name" value="Galactose-binding domain-like"/>
    <property type="match status" value="1"/>
</dbReference>
<evidence type="ECO:0000256" key="4">
    <source>
        <dbReference type="SAM" id="SignalP"/>
    </source>
</evidence>
<dbReference type="InterPro" id="IPR008979">
    <property type="entry name" value="Galactose-bd-like_sf"/>
</dbReference>
<evidence type="ECO:0000313" key="9">
    <source>
        <dbReference type="Proteomes" id="UP000831796"/>
    </source>
</evidence>
<dbReference type="EMBL" id="CP095046">
    <property type="protein sequence ID" value="UOQ74131.1"/>
    <property type="molecule type" value="Genomic_DNA"/>
</dbReference>
<feature type="domain" description="Glycoside hydrolase family 2 catalytic" evidence="6">
    <location>
        <begin position="308"/>
        <end position="363"/>
    </location>
</feature>
<reference evidence="8" key="1">
    <citation type="submission" date="2022-04" db="EMBL/GenBank/DDBJ databases">
        <title>Hymenobacter sp. isolated from the air.</title>
        <authorList>
            <person name="Won M."/>
            <person name="Lee C.-M."/>
            <person name="Woen H.-Y."/>
            <person name="Kwon S.-W."/>
        </authorList>
    </citation>
    <scope>NUCLEOTIDE SEQUENCE</scope>
    <source>
        <strain evidence="8">5116S-3</strain>
    </source>
</reference>
<dbReference type="KEGG" id="hcu:MUN79_09690"/>
<dbReference type="Pfam" id="PF02836">
    <property type="entry name" value="Glyco_hydro_2_C"/>
    <property type="match status" value="1"/>
</dbReference>
<dbReference type="Pfam" id="PF00703">
    <property type="entry name" value="Glyco_hydro_2"/>
    <property type="match status" value="1"/>
</dbReference>
<evidence type="ECO:0000256" key="3">
    <source>
        <dbReference type="ARBA" id="ARBA00023295"/>
    </source>
</evidence>
<dbReference type="Pfam" id="PF02837">
    <property type="entry name" value="Glyco_hydro_2_N"/>
    <property type="match status" value="1"/>
</dbReference>
<feature type="signal peptide" evidence="4">
    <location>
        <begin position="1"/>
        <end position="21"/>
    </location>
</feature>
<evidence type="ECO:0000259" key="5">
    <source>
        <dbReference type="Pfam" id="PF00703"/>
    </source>
</evidence>
<sequence length="374" mass="41409">MPKQLLSCLLLALLLASPAAAQRIMQSINSNWLFRKDDAQSTVASVSAATSWEKVSLPHTWNAADVLDDEPGYYRGTGWYRKTLQVPASWQQKRVYLYFEGANQEAELYVNGQLAGRHAGGYTAFSFPVSQFLKFDGSNPAAAEVLVKLSNRHNPDIPPLSADFTFFGGIYRDVYLVAASSVHFDLDNYASNGTFVTTPTVSNDAAEVVLSGALRNESSSSRKVTLLTQVLDAAGRIVARQQTSITLKAGENRSFRQPLPRLKQPHLWSPTDPYLYRVMSTISEGKTQLDEVTNPLGLRWFRFDAAQGFFLNGQPLKLIGTNRHQDVAGLGNALPDALHEKDVLLLKQLGGNFLRISHYPRTLPCFRPATGWAF</sequence>